<sequence>MAFMIAVVMWLDTFVNYVSLLLPRKPFNTAPNKVSALVWYDFCVLRYSNESVYATVLTNISWHVLREKNISHMKDIQKGDDFVRGLIKKATRETNKLFYMDVFNLSSIKRRYGLMQCSRDLTNEGCRQCLENILAKVAKCREQIGWVI</sequence>
<dbReference type="AlphaFoldDB" id="A0A0L9TML5"/>
<evidence type="ECO:0000256" key="6">
    <source>
        <dbReference type="SAM" id="SignalP"/>
    </source>
</evidence>
<dbReference type="OrthoDB" id="4062651at2759"/>
<accession>A0A0L9TML5</accession>
<dbReference type="STRING" id="3914.A0A0L9TML5"/>
<dbReference type="Pfam" id="PF01657">
    <property type="entry name" value="Stress-antifung"/>
    <property type="match status" value="1"/>
</dbReference>
<evidence type="ECO:0000256" key="1">
    <source>
        <dbReference type="ARBA" id="ARBA00004613"/>
    </source>
</evidence>
<evidence type="ECO:0000259" key="7">
    <source>
        <dbReference type="PROSITE" id="PS51473"/>
    </source>
</evidence>
<protein>
    <recommendedName>
        <fullName evidence="7">Gnk2-homologous domain-containing protein</fullName>
    </recommendedName>
</protein>
<dbReference type="OMA" id="MAFMIAV"/>
<keyword evidence="3 6" id="KW-0732">Signal</keyword>
<comment type="subcellular location">
    <subcellularLocation>
        <location evidence="1">Secreted</location>
    </subcellularLocation>
</comment>
<comment type="similarity">
    <text evidence="5">Belongs to the cysteine-rich repeat secretory protein family.</text>
</comment>
<evidence type="ECO:0000256" key="3">
    <source>
        <dbReference type="ARBA" id="ARBA00022729"/>
    </source>
</evidence>
<dbReference type="KEGG" id="var:108327528"/>
<evidence type="ECO:0000256" key="2">
    <source>
        <dbReference type="ARBA" id="ARBA00022525"/>
    </source>
</evidence>
<keyword evidence="2" id="KW-0964">Secreted</keyword>
<proteinExistence type="inferred from homology"/>
<dbReference type="InterPro" id="IPR050581">
    <property type="entry name" value="CRR_secretory_protein"/>
</dbReference>
<feature type="signal peptide" evidence="6">
    <location>
        <begin position="1"/>
        <end position="20"/>
    </location>
</feature>
<evidence type="ECO:0000313" key="8">
    <source>
        <dbReference type="EMBL" id="KOM31701.1"/>
    </source>
</evidence>
<dbReference type="EMBL" id="CM003371">
    <property type="protein sequence ID" value="KOM31701.1"/>
    <property type="molecule type" value="Genomic_DNA"/>
</dbReference>
<dbReference type="InterPro" id="IPR002902">
    <property type="entry name" value="GNK2"/>
</dbReference>
<feature type="chain" id="PRO_5005594920" description="Gnk2-homologous domain-containing protein" evidence="6">
    <location>
        <begin position="21"/>
        <end position="148"/>
    </location>
</feature>
<dbReference type="Gene3D" id="3.30.430.20">
    <property type="entry name" value="Gnk2 domain, C-X8-C-X2-C motif"/>
    <property type="match status" value="1"/>
</dbReference>
<dbReference type="CDD" id="cd23509">
    <property type="entry name" value="Gnk2-like"/>
    <property type="match status" value="1"/>
</dbReference>
<dbReference type="PANTHER" id="PTHR32411">
    <property type="entry name" value="CYSTEINE-RICH REPEAT SECRETORY PROTEIN 38-RELATED"/>
    <property type="match status" value="1"/>
</dbReference>
<dbReference type="Proteomes" id="UP000053144">
    <property type="component" value="Chromosome 1"/>
</dbReference>
<dbReference type="PANTHER" id="PTHR32411:SF43">
    <property type="entry name" value="CYSTEINE-RICH REPEAT SECRETORY PROTEIN 38"/>
    <property type="match status" value="1"/>
</dbReference>
<name>A0A0L9TML5_PHAAN</name>
<reference evidence="9" key="1">
    <citation type="journal article" date="2015" name="Proc. Natl. Acad. Sci. U.S.A.">
        <title>Genome sequencing of adzuki bean (Vigna angularis) provides insight into high starch and low fat accumulation and domestication.</title>
        <authorList>
            <person name="Yang K."/>
            <person name="Tian Z."/>
            <person name="Chen C."/>
            <person name="Luo L."/>
            <person name="Zhao B."/>
            <person name="Wang Z."/>
            <person name="Yu L."/>
            <person name="Li Y."/>
            <person name="Sun Y."/>
            <person name="Li W."/>
            <person name="Chen Y."/>
            <person name="Li Y."/>
            <person name="Zhang Y."/>
            <person name="Ai D."/>
            <person name="Zhao J."/>
            <person name="Shang C."/>
            <person name="Ma Y."/>
            <person name="Wu B."/>
            <person name="Wang M."/>
            <person name="Gao L."/>
            <person name="Sun D."/>
            <person name="Zhang P."/>
            <person name="Guo F."/>
            <person name="Wang W."/>
            <person name="Li Y."/>
            <person name="Wang J."/>
            <person name="Varshney R.K."/>
            <person name="Wang J."/>
            <person name="Ling H.Q."/>
            <person name="Wan P."/>
        </authorList>
    </citation>
    <scope>NUCLEOTIDE SEQUENCE</scope>
    <source>
        <strain evidence="9">cv. Jingnong 6</strain>
    </source>
</reference>
<dbReference type="InterPro" id="IPR038408">
    <property type="entry name" value="GNK2_sf"/>
</dbReference>
<evidence type="ECO:0000256" key="5">
    <source>
        <dbReference type="ARBA" id="ARBA00038515"/>
    </source>
</evidence>
<dbReference type="GO" id="GO:0005576">
    <property type="term" value="C:extracellular region"/>
    <property type="evidence" value="ECO:0007669"/>
    <property type="project" value="UniProtKB-SubCell"/>
</dbReference>
<keyword evidence="4" id="KW-0677">Repeat</keyword>
<feature type="domain" description="Gnk2-homologous" evidence="7">
    <location>
        <begin position="58"/>
        <end position="148"/>
    </location>
</feature>
<dbReference type="PROSITE" id="PS51473">
    <property type="entry name" value="GNK2"/>
    <property type="match status" value="1"/>
</dbReference>
<evidence type="ECO:0000313" key="9">
    <source>
        <dbReference type="Proteomes" id="UP000053144"/>
    </source>
</evidence>
<dbReference type="Gramene" id="KOM31701">
    <property type="protein sequence ID" value="KOM31701"/>
    <property type="gene ID" value="LR48_Vigan01g125600"/>
</dbReference>
<organism evidence="8 9">
    <name type="scientific">Phaseolus angularis</name>
    <name type="common">Azuki bean</name>
    <name type="synonym">Vigna angularis</name>
    <dbReference type="NCBI Taxonomy" id="3914"/>
    <lineage>
        <taxon>Eukaryota</taxon>
        <taxon>Viridiplantae</taxon>
        <taxon>Streptophyta</taxon>
        <taxon>Embryophyta</taxon>
        <taxon>Tracheophyta</taxon>
        <taxon>Spermatophyta</taxon>
        <taxon>Magnoliopsida</taxon>
        <taxon>eudicotyledons</taxon>
        <taxon>Gunneridae</taxon>
        <taxon>Pentapetalae</taxon>
        <taxon>rosids</taxon>
        <taxon>fabids</taxon>
        <taxon>Fabales</taxon>
        <taxon>Fabaceae</taxon>
        <taxon>Papilionoideae</taxon>
        <taxon>50 kb inversion clade</taxon>
        <taxon>NPAAA clade</taxon>
        <taxon>indigoferoid/millettioid clade</taxon>
        <taxon>Phaseoleae</taxon>
        <taxon>Vigna</taxon>
    </lineage>
</organism>
<gene>
    <name evidence="8" type="ORF">LR48_Vigan01g125600</name>
</gene>
<evidence type="ECO:0000256" key="4">
    <source>
        <dbReference type="ARBA" id="ARBA00022737"/>
    </source>
</evidence>